<reference evidence="3 4" key="1">
    <citation type="journal article" date="2024" name="Science">
        <title>Giant polyketide synthase enzymes in the biosynthesis of giant marine polyether toxins.</title>
        <authorList>
            <person name="Fallon T.R."/>
            <person name="Shende V.V."/>
            <person name="Wierzbicki I.H."/>
            <person name="Pendleton A.L."/>
            <person name="Watervoot N.F."/>
            <person name="Auber R.P."/>
            <person name="Gonzalez D.J."/>
            <person name="Wisecaver J.H."/>
            <person name="Moore B.S."/>
        </authorList>
    </citation>
    <scope>NUCLEOTIDE SEQUENCE [LARGE SCALE GENOMIC DNA]</scope>
    <source>
        <strain evidence="3 4">12B1</strain>
    </source>
</reference>
<feature type="compositionally biased region" description="Low complexity" evidence="1">
    <location>
        <begin position="101"/>
        <end position="117"/>
    </location>
</feature>
<gene>
    <name evidence="3" type="ORF">AB1Y20_012277</name>
</gene>
<feature type="compositionally biased region" description="Polar residues" evidence="1">
    <location>
        <begin position="128"/>
        <end position="148"/>
    </location>
</feature>
<dbReference type="GO" id="GO:0004843">
    <property type="term" value="F:cysteine-type deubiquitinase activity"/>
    <property type="evidence" value="ECO:0007669"/>
    <property type="project" value="TreeGrafter"/>
</dbReference>
<evidence type="ECO:0000259" key="2">
    <source>
        <dbReference type="Pfam" id="PF02338"/>
    </source>
</evidence>
<feature type="domain" description="OTU" evidence="2">
    <location>
        <begin position="1"/>
        <end position="79"/>
    </location>
</feature>
<dbReference type="AlphaFoldDB" id="A0AB34IQ53"/>
<dbReference type="InterPro" id="IPR038765">
    <property type="entry name" value="Papain-like_cys_pep_sf"/>
</dbReference>
<evidence type="ECO:0000313" key="3">
    <source>
        <dbReference type="EMBL" id="KAL1503809.1"/>
    </source>
</evidence>
<protein>
    <recommendedName>
        <fullName evidence="2">OTU domain-containing protein</fullName>
    </recommendedName>
</protein>
<dbReference type="Gene3D" id="3.90.70.80">
    <property type="match status" value="1"/>
</dbReference>
<dbReference type="EMBL" id="JBGBPQ010000021">
    <property type="protein sequence ID" value="KAL1503809.1"/>
    <property type="molecule type" value="Genomic_DNA"/>
</dbReference>
<comment type="caution">
    <text evidence="3">The sequence shown here is derived from an EMBL/GenBank/DDBJ whole genome shotgun (WGS) entry which is preliminary data.</text>
</comment>
<feature type="region of interest" description="Disordered" evidence="1">
    <location>
        <begin position="90"/>
        <end position="158"/>
    </location>
</feature>
<dbReference type="GO" id="GO:0016579">
    <property type="term" value="P:protein deubiquitination"/>
    <property type="evidence" value="ECO:0007669"/>
    <property type="project" value="TreeGrafter"/>
</dbReference>
<proteinExistence type="predicted"/>
<accession>A0AB34IQ53</accession>
<keyword evidence="4" id="KW-1185">Reference proteome</keyword>
<dbReference type="Proteomes" id="UP001515480">
    <property type="component" value="Unassembled WGS sequence"/>
</dbReference>
<evidence type="ECO:0000313" key="4">
    <source>
        <dbReference type="Proteomes" id="UP001515480"/>
    </source>
</evidence>
<organism evidence="3 4">
    <name type="scientific">Prymnesium parvum</name>
    <name type="common">Toxic golden alga</name>
    <dbReference type="NCBI Taxonomy" id="97485"/>
    <lineage>
        <taxon>Eukaryota</taxon>
        <taxon>Haptista</taxon>
        <taxon>Haptophyta</taxon>
        <taxon>Prymnesiophyceae</taxon>
        <taxon>Prymnesiales</taxon>
        <taxon>Prymnesiaceae</taxon>
        <taxon>Prymnesium</taxon>
    </lineage>
</organism>
<evidence type="ECO:0000256" key="1">
    <source>
        <dbReference type="SAM" id="MobiDB-lite"/>
    </source>
</evidence>
<name>A0AB34IQ53_PRYPA</name>
<dbReference type="PANTHER" id="PTHR12419:SF11">
    <property type="entry name" value="OTU DOMAIN-CONTAINING PROTEIN DDB_G0284757"/>
    <property type="match status" value="1"/>
</dbReference>
<sequence length="158" mass="17421">MRKERDFFGAMFDGDELMAYVERMGCQRTWGDELTLRAAADCFGCTIHLVTSTESNWYLRYEPQTGTPRKNLFLTYVYPIHYDAVSPMANSGEVARPKPKSPYSPAAKAPSPSKAPKQVAPRPRSLTPKRTSSPARGTQARPSLQPSTPGKPGGPAKM</sequence>
<dbReference type="PANTHER" id="PTHR12419">
    <property type="entry name" value="OTU DOMAIN CONTAINING PROTEIN"/>
    <property type="match status" value="1"/>
</dbReference>
<dbReference type="InterPro" id="IPR050704">
    <property type="entry name" value="Peptidase_C85-like"/>
</dbReference>
<dbReference type="SUPFAM" id="SSF54001">
    <property type="entry name" value="Cysteine proteinases"/>
    <property type="match status" value="1"/>
</dbReference>
<dbReference type="Pfam" id="PF02338">
    <property type="entry name" value="OTU"/>
    <property type="match status" value="1"/>
</dbReference>
<dbReference type="InterPro" id="IPR003323">
    <property type="entry name" value="OTU_dom"/>
</dbReference>